<reference evidence="1 2" key="1">
    <citation type="submission" date="2018-10" db="EMBL/GenBank/DDBJ databases">
        <title>Genomic Encyclopedia of Archaeal and Bacterial Type Strains, Phase II (KMG-II): from individual species to whole genera.</title>
        <authorList>
            <person name="Goeker M."/>
        </authorList>
    </citation>
    <scope>NUCLEOTIDE SEQUENCE [LARGE SCALE GENOMIC DNA]</scope>
    <source>
        <strain evidence="1 2">DSM 43383</strain>
    </source>
</reference>
<sequence>MILEALADCWGHVVDPHTSARTVWAEVSKTPRPALDGGVPCEVVR</sequence>
<dbReference type="RefSeq" id="WP_211342910.1">
    <property type="nucleotide sequence ID" value="NZ_RBWU01000002.1"/>
</dbReference>
<dbReference type="AlphaFoldDB" id="A0A495QSG9"/>
<organism evidence="1 2">
    <name type="scientific">Actinomadura pelletieri DSM 43383</name>
    <dbReference type="NCBI Taxonomy" id="1120940"/>
    <lineage>
        <taxon>Bacteria</taxon>
        <taxon>Bacillati</taxon>
        <taxon>Actinomycetota</taxon>
        <taxon>Actinomycetes</taxon>
        <taxon>Streptosporangiales</taxon>
        <taxon>Thermomonosporaceae</taxon>
        <taxon>Actinomadura</taxon>
    </lineage>
</organism>
<protein>
    <submittedName>
        <fullName evidence="1">Uncharacterized protein</fullName>
    </submittedName>
</protein>
<gene>
    <name evidence="1" type="ORF">BZB76_1748</name>
</gene>
<dbReference type="Proteomes" id="UP000274601">
    <property type="component" value="Unassembled WGS sequence"/>
</dbReference>
<comment type="caution">
    <text evidence="1">The sequence shown here is derived from an EMBL/GenBank/DDBJ whole genome shotgun (WGS) entry which is preliminary data.</text>
</comment>
<keyword evidence="2" id="KW-1185">Reference proteome</keyword>
<evidence type="ECO:0000313" key="1">
    <source>
        <dbReference type="EMBL" id="RKS76393.1"/>
    </source>
</evidence>
<evidence type="ECO:0000313" key="2">
    <source>
        <dbReference type="Proteomes" id="UP000274601"/>
    </source>
</evidence>
<proteinExistence type="predicted"/>
<dbReference type="EMBL" id="RBWU01000002">
    <property type="protein sequence ID" value="RKS76393.1"/>
    <property type="molecule type" value="Genomic_DNA"/>
</dbReference>
<accession>A0A495QSG9</accession>
<name>A0A495QSG9_9ACTN</name>